<sequence>MSQTEIQFLGGLDTIGGNIISLQKDNHQILMDFGALVGADINQLLDRSLTENYLGTGLLPKAEGVYPSSQLGETSLSSFEQSPLKTVICLSHLHLDHLGSLGQISKQIPVYTSKDSLTFYKNLIEQSFLPKYDVDWHGVPFQESIQHGPFTIIFKESDHDTEGASAIFIESGDIKIVYSGDLRLSGFHSEKVLKWVGEAHDFQPDLLLLEGTSFSHFGEEALNQLPIEEKTIDLECTTERQLLNKVEHLMMKNQENLIVINLYPQNIQRLLELNELAIKNKRKFVLDKKYYQLVEMHLSKKLSNIFYLNKEEESRFSVSVEEIKRKPNDYLLLIDYERHQILYHLPAGIYLHSNGVPLGPFMAGYESFLTSMIEYGWHFYQAGVSGHACQSDLLMLAYAIQPQAVTPWHTFKPHAFGNELEKIGLNVFYPQYDKKYNIEEILEEKNG</sequence>
<evidence type="ECO:0000313" key="5">
    <source>
        <dbReference type="Proteomes" id="UP000199708"/>
    </source>
</evidence>
<dbReference type="PANTHER" id="PTHR43694:SF1">
    <property type="entry name" value="RIBONUCLEASE J"/>
    <property type="match status" value="1"/>
</dbReference>
<dbReference type="OrthoDB" id="9803916at2"/>
<dbReference type="Gene3D" id="3.60.15.10">
    <property type="entry name" value="Ribonuclease Z/Hydroxyacylglutathione hydrolase-like"/>
    <property type="match status" value="1"/>
</dbReference>
<proteinExistence type="predicted"/>
<gene>
    <name evidence="4" type="ORF">SAMN05421791_11411</name>
</gene>
<organism evidence="4 5">
    <name type="scientific">Facklamia miroungae</name>
    <dbReference type="NCBI Taxonomy" id="120956"/>
    <lineage>
        <taxon>Bacteria</taxon>
        <taxon>Bacillati</taxon>
        <taxon>Bacillota</taxon>
        <taxon>Bacilli</taxon>
        <taxon>Lactobacillales</taxon>
        <taxon>Aerococcaceae</taxon>
        <taxon>Facklamia</taxon>
    </lineage>
</organism>
<dbReference type="Gene3D" id="3.40.50.10710">
    <property type="entry name" value="Metallo-hydrolase/oxidoreductase"/>
    <property type="match status" value="1"/>
</dbReference>
<dbReference type="SUPFAM" id="SSF56281">
    <property type="entry name" value="Metallo-hydrolase/oxidoreductase"/>
    <property type="match status" value="1"/>
</dbReference>
<dbReference type="SMART" id="SM00849">
    <property type="entry name" value="Lactamase_B"/>
    <property type="match status" value="1"/>
</dbReference>
<dbReference type="EMBL" id="FNCK01000014">
    <property type="protein sequence ID" value="SDG54077.1"/>
    <property type="molecule type" value="Genomic_DNA"/>
</dbReference>
<dbReference type="InterPro" id="IPR036866">
    <property type="entry name" value="RibonucZ/Hydroxyglut_hydro"/>
</dbReference>
<evidence type="ECO:0000256" key="1">
    <source>
        <dbReference type="ARBA" id="ARBA00022839"/>
    </source>
</evidence>
<evidence type="ECO:0000313" key="4">
    <source>
        <dbReference type="EMBL" id="SDG54077.1"/>
    </source>
</evidence>
<dbReference type="GO" id="GO:0003723">
    <property type="term" value="F:RNA binding"/>
    <property type="evidence" value="ECO:0007669"/>
    <property type="project" value="UniProtKB-KW"/>
</dbReference>
<keyword evidence="1" id="KW-0269">Exonuclease</keyword>
<dbReference type="STRING" id="120956.SAMN05421791_11411"/>
<dbReference type="InterPro" id="IPR042173">
    <property type="entry name" value="RNase_J_2"/>
</dbReference>
<keyword evidence="5" id="KW-1185">Reference proteome</keyword>
<accession>A0A1G7V2X5</accession>
<keyword evidence="1" id="KW-0378">Hydrolase</keyword>
<evidence type="ECO:0000256" key="2">
    <source>
        <dbReference type="ARBA" id="ARBA00022884"/>
    </source>
</evidence>
<dbReference type="RefSeq" id="WP_090290464.1">
    <property type="nucleotide sequence ID" value="NZ_FNCK01000014.1"/>
</dbReference>
<dbReference type="Proteomes" id="UP000199708">
    <property type="component" value="Unassembled WGS sequence"/>
</dbReference>
<dbReference type="AlphaFoldDB" id="A0A1G7V2X5"/>
<feature type="domain" description="Metallo-beta-lactamase" evidence="3">
    <location>
        <begin position="16"/>
        <end position="216"/>
    </location>
</feature>
<dbReference type="GO" id="GO:0004527">
    <property type="term" value="F:exonuclease activity"/>
    <property type="evidence" value="ECO:0007669"/>
    <property type="project" value="UniProtKB-KW"/>
</dbReference>
<dbReference type="PANTHER" id="PTHR43694">
    <property type="entry name" value="RIBONUCLEASE J"/>
    <property type="match status" value="1"/>
</dbReference>
<reference evidence="4 5" key="1">
    <citation type="submission" date="2016-10" db="EMBL/GenBank/DDBJ databases">
        <authorList>
            <person name="de Groot N.N."/>
        </authorList>
    </citation>
    <scope>NUCLEOTIDE SEQUENCE [LARGE SCALE GENOMIC DNA]</scope>
    <source>
        <strain evidence="4 5">ATCC BAA-466</strain>
    </source>
</reference>
<protein>
    <submittedName>
        <fullName evidence="4">Ribonuclease J</fullName>
    </submittedName>
</protein>
<dbReference type="InterPro" id="IPR001279">
    <property type="entry name" value="Metallo-B-lactamas"/>
</dbReference>
<keyword evidence="2" id="KW-0694">RNA-binding</keyword>
<name>A0A1G7V2X5_9LACT</name>
<dbReference type="Pfam" id="PF12706">
    <property type="entry name" value="Lactamase_B_2"/>
    <property type="match status" value="1"/>
</dbReference>
<keyword evidence="1" id="KW-0540">Nuclease</keyword>
<evidence type="ECO:0000259" key="3">
    <source>
        <dbReference type="SMART" id="SM00849"/>
    </source>
</evidence>